<name>A0A0G0TMD0_9BACT</name>
<organism evidence="2 3">
    <name type="scientific">Candidatus Curtissbacteria bacterium GW2011_GWA1_40_16</name>
    <dbReference type="NCBI Taxonomy" id="1618405"/>
    <lineage>
        <taxon>Bacteria</taxon>
        <taxon>Candidatus Curtissiibacteriota</taxon>
    </lineage>
</organism>
<dbReference type="InterPro" id="IPR038763">
    <property type="entry name" value="DHH_sf"/>
</dbReference>
<evidence type="ECO:0000313" key="2">
    <source>
        <dbReference type="EMBL" id="KKR48195.1"/>
    </source>
</evidence>
<dbReference type="Proteomes" id="UP000034531">
    <property type="component" value="Unassembled WGS sequence"/>
</dbReference>
<comment type="caution">
    <text evidence="2">The sequence shown here is derived from an EMBL/GenBank/DDBJ whole genome shotgun (WGS) entry which is preliminary data.</text>
</comment>
<dbReference type="SUPFAM" id="SSF64182">
    <property type="entry name" value="DHH phosphoesterases"/>
    <property type="match status" value="1"/>
</dbReference>
<feature type="region of interest" description="Disordered" evidence="1">
    <location>
        <begin position="284"/>
        <end position="335"/>
    </location>
</feature>
<dbReference type="Gene3D" id="3.90.1640.10">
    <property type="entry name" value="inorganic pyrophosphatase (n-terminal core)"/>
    <property type="match status" value="1"/>
</dbReference>
<protein>
    <submittedName>
        <fullName evidence="2">Exopolyphosphatase family protein</fullName>
    </submittedName>
</protein>
<dbReference type="EMBL" id="LBYI01000045">
    <property type="protein sequence ID" value="KKR48195.1"/>
    <property type="molecule type" value="Genomic_DNA"/>
</dbReference>
<accession>A0A0G0TMD0</accession>
<dbReference type="InterPro" id="IPR051319">
    <property type="entry name" value="Oligoribo/pAp-PDE_c-di-AMP_PDE"/>
</dbReference>
<feature type="compositionally biased region" description="Polar residues" evidence="1">
    <location>
        <begin position="292"/>
        <end position="316"/>
    </location>
</feature>
<proteinExistence type="predicted"/>
<gene>
    <name evidence="2" type="ORF">UT84_C0045G0006</name>
</gene>
<dbReference type="AlphaFoldDB" id="A0A0G0TMD0"/>
<reference evidence="2 3" key="1">
    <citation type="journal article" date="2015" name="Nature">
        <title>rRNA introns, odd ribosomes, and small enigmatic genomes across a large radiation of phyla.</title>
        <authorList>
            <person name="Brown C.T."/>
            <person name="Hug L.A."/>
            <person name="Thomas B.C."/>
            <person name="Sharon I."/>
            <person name="Castelle C.J."/>
            <person name="Singh A."/>
            <person name="Wilkins M.J."/>
            <person name="Williams K.H."/>
            <person name="Banfield J.F."/>
        </authorList>
    </citation>
    <scope>NUCLEOTIDE SEQUENCE [LARGE SCALE GENOMIC DNA]</scope>
</reference>
<evidence type="ECO:0000256" key="1">
    <source>
        <dbReference type="SAM" id="MobiDB-lite"/>
    </source>
</evidence>
<dbReference type="PANTHER" id="PTHR47618:SF1">
    <property type="entry name" value="BIFUNCTIONAL OLIGORIBONUCLEASE AND PAP PHOSPHATASE NRNA"/>
    <property type="match status" value="1"/>
</dbReference>
<dbReference type="PANTHER" id="PTHR47618">
    <property type="entry name" value="BIFUNCTIONAL OLIGORIBONUCLEASE AND PAP PHOSPHATASE NRNA"/>
    <property type="match status" value="1"/>
</dbReference>
<evidence type="ECO:0000313" key="3">
    <source>
        <dbReference type="Proteomes" id="UP000034531"/>
    </source>
</evidence>
<sequence length="335" mass="36655">MDHNDQETILSKLTKSEQPLVVVSPRGTFDDLAAGLALYLSVKNLGKKSSIYANVPTVDEASRLYGVGEIGNVKNQKNFVITVQNAVKNVDKVSYFLDSDNRLNITVHALPGGPGVSEEDVSFDNLLVLSDIVFAIGFESKMELEQIITPEQLNNPNVLTISINRPTMSQKIAQIDVIDNESMSMCETVTDMIQNLALPVNEDIAYNLFAGISFASGNFLPAKSTQRSFQLAGWLVKFGAGKSSMATSFPNAPRFYKTQTFAPQGTSSRSMTAKSAMIGKVANNLTPDHVSPQHNFPSQVQDAASNLPQQTLQSNKDWLRPPKIYKGSKSFDRES</sequence>